<organism evidence="2 3">
    <name type="scientific">Phytophthora fragariae</name>
    <dbReference type="NCBI Taxonomy" id="53985"/>
    <lineage>
        <taxon>Eukaryota</taxon>
        <taxon>Sar</taxon>
        <taxon>Stramenopiles</taxon>
        <taxon>Oomycota</taxon>
        <taxon>Peronosporomycetes</taxon>
        <taxon>Peronosporales</taxon>
        <taxon>Peronosporaceae</taxon>
        <taxon>Phytophthora</taxon>
    </lineage>
</organism>
<feature type="region of interest" description="Disordered" evidence="1">
    <location>
        <begin position="65"/>
        <end position="95"/>
    </location>
</feature>
<dbReference type="Proteomes" id="UP000486351">
    <property type="component" value="Unassembled WGS sequence"/>
</dbReference>
<dbReference type="AlphaFoldDB" id="A0A6G0QNG9"/>
<protein>
    <submittedName>
        <fullName evidence="2">Uncharacterized protein</fullName>
    </submittedName>
</protein>
<comment type="caution">
    <text evidence="2">The sequence shown here is derived from an EMBL/GenBank/DDBJ whole genome shotgun (WGS) entry which is preliminary data.</text>
</comment>
<proteinExistence type="predicted"/>
<evidence type="ECO:0000313" key="2">
    <source>
        <dbReference type="EMBL" id="KAE9295523.1"/>
    </source>
</evidence>
<gene>
    <name evidence="2" type="ORF">PF008_g24241</name>
</gene>
<evidence type="ECO:0000256" key="1">
    <source>
        <dbReference type="SAM" id="MobiDB-lite"/>
    </source>
</evidence>
<feature type="compositionally biased region" description="Acidic residues" evidence="1">
    <location>
        <begin position="81"/>
        <end position="95"/>
    </location>
</feature>
<accession>A0A6G0QNG9</accession>
<name>A0A6G0QNG9_9STRA</name>
<sequence>MRDSLMPALEAVQAKHPSLGLGVYIFGRKGNVFSRIDFICLTWSPKSEFDRELFHEWMEEEAEHDTYRDASMYEGISGDEGNFDDSDSDDDDDDDNGISARDLLLWRAIAARFMNADMH</sequence>
<evidence type="ECO:0000313" key="3">
    <source>
        <dbReference type="Proteomes" id="UP000486351"/>
    </source>
</evidence>
<dbReference type="EMBL" id="QXFY01002564">
    <property type="protein sequence ID" value="KAE9295523.1"/>
    <property type="molecule type" value="Genomic_DNA"/>
</dbReference>
<reference evidence="2 3" key="1">
    <citation type="submission" date="2018-09" db="EMBL/GenBank/DDBJ databases">
        <title>Genomic investigation of the strawberry pathogen Phytophthora fragariae indicates pathogenicity is determined by transcriptional variation in three key races.</title>
        <authorList>
            <person name="Adams T.M."/>
            <person name="Armitage A.D."/>
            <person name="Sobczyk M.K."/>
            <person name="Bates H.J."/>
            <person name="Dunwell J.M."/>
            <person name="Nellist C.F."/>
            <person name="Harrison R.J."/>
        </authorList>
    </citation>
    <scope>NUCLEOTIDE SEQUENCE [LARGE SCALE GENOMIC DNA]</scope>
    <source>
        <strain evidence="2 3">NOV-77</strain>
    </source>
</reference>